<evidence type="ECO:0000256" key="8">
    <source>
        <dbReference type="ARBA" id="ARBA00023098"/>
    </source>
</evidence>
<keyword evidence="4" id="KW-0808">Transferase</keyword>
<evidence type="ECO:0000256" key="3">
    <source>
        <dbReference type="ARBA" id="ARBA00022516"/>
    </source>
</evidence>
<keyword evidence="5 12" id="KW-0812">Transmembrane</keyword>
<feature type="transmembrane region" description="Helical" evidence="12">
    <location>
        <begin position="308"/>
        <end position="328"/>
    </location>
</feature>
<evidence type="ECO:0008006" key="15">
    <source>
        <dbReference type="Google" id="ProtNLM"/>
    </source>
</evidence>
<evidence type="ECO:0000256" key="11">
    <source>
        <dbReference type="ARBA" id="ARBA00023264"/>
    </source>
</evidence>
<feature type="transmembrane region" description="Helical" evidence="12">
    <location>
        <begin position="235"/>
        <end position="253"/>
    </location>
</feature>
<keyword evidence="9 12" id="KW-0472">Membrane</keyword>
<dbReference type="PANTHER" id="PTHR46382:SF1">
    <property type="entry name" value="PHOSPHATIDATE CYTIDYLYLTRANSFERASE"/>
    <property type="match status" value="1"/>
</dbReference>
<evidence type="ECO:0000256" key="6">
    <source>
        <dbReference type="ARBA" id="ARBA00022695"/>
    </source>
</evidence>
<keyword evidence="2" id="KW-1003">Cell membrane</keyword>
<dbReference type="OMA" id="MIAERQP"/>
<name>A0A7J6Y8R1_TRYCR</name>
<protein>
    <recommendedName>
        <fullName evidence="15">Phosphatidate cytidylyltransferase-like protein</fullName>
    </recommendedName>
</protein>
<dbReference type="AlphaFoldDB" id="A0A7J6Y8R1"/>
<dbReference type="VEuPathDB" id="TriTrypDB:ECC02_004029"/>
<keyword evidence="8" id="KW-0443">Lipid metabolism</keyword>
<comment type="subcellular location">
    <subcellularLocation>
        <location evidence="1">Cell membrane</location>
        <topology evidence="1">Multi-pass membrane protein</topology>
    </subcellularLocation>
</comment>
<feature type="transmembrane region" description="Helical" evidence="12">
    <location>
        <begin position="202"/>
        <end position="223"/>
    </location>
</feature>
<feature type="transmembrane region" description="Helical" evidence="12">
    <location>
        <begin position="274"/>
        <end position="296"/>
    </location>
</feature>
<proteinExistence type="predicted"/>
<evidence type="ECO:0000313" key="13">
    <source>
        <dbReference type="EMBL" id="KAF5222943.1"/>
    </source>
</evidence>
<dbReference type="GO" id="GO:0004605">
    <property type="term" value="F:phosphatidate cytidylyltransferase activity"/>
    <property type="evidence" value="ECO:0007669"/>
    <property type="project" value="TreeGrafter"/>
</dbReference>
<evidence type="ECO:0000256" key="10">
    <source>
        <dbReference type="ARBA" id="ARBA00023209"/>
    </source>
</evidence>
<organism evidence="13 14">
    <name type="scientific">Trypanosoma cruzi</name>
    <dbReference type="NCBI Taxonomy" id="5693"/>
    <lineage>
        <taxon>Eukaryota</taxon>
        <taxon>Discoba</taxon>
        <taxon>Euglenozoa</taxon>
        <taxon>Kinetoplastea</taxon>
        <taxon>Metakinetoplastina</taxon>
        <taxon>Trypanosomatida</taxon>
        <taxon>Trypanosomatidae</taxon>
        <taxon>Trypanosoma</taxon>
        <taxon>Schizotrypanum</taxon>
    </lineage>
</organism>
<feature type="transmembrane region" description="Helical" evidence="12">
    <location>
        <begin position="113"/>
        <end position="142"/>
    </location>
</feature>
<dbReference type="EMBL" id="JABDHM010000023">
    <property type="protein sequence ID" value="KAF5222943.1"/>
    <property type="molecule type" value="Genomic_DNA"/>
</dbReference>
<feature type="transmembrane region" description="Helical" evidence="12">
    <location>
        <begin position="47"/>
        <end position="65"/>
    </location>
</feature>
<keyword evidence="10" id="KW-0594">Phospholipid biosynthesis</keyword>
<dbReference type="SMR" id="A0A7J6Y8R1"/>
<keyword evidence="11" id="KW-1208">Phospholipid metabolism</keyword>
<keyword evidence="7 12" id="KW-1133">Transmembrane helix</keyword>
<evidence type="ECO:0000313" key="14">
    <source>
        <dbReference type="Proteomes" id="UP000583944"/>
    </source>
</evidence>
<evidence type="ECO:0000256" key="9">
    <source>
        <dbReference type="ARBA" id="ARBA00023136"/>
    </source>
</evidence>
<gene>
    <name evidence="13" type="ORF">ECC02_004029</name>
</gene>
<evidence type="ECO:0000256" key="1">
    <source>
        <dbReference type="ARBA" id="ARBA00004651"/>
    </source>
</evidence>
<accession>A0A7J6Y8R1</accession>
<dbReference type="VEuPathDB" id="TriTrypDB:BCY84_08331"/>
<evidence type="ECO:0000256" key="4">
    <source>
        <dbReference type="ARBA" id="ARBA00022679"/>
    </source>
</evidence>
<evidence type="ECO:0000256" key="2">
    <source>
        <dbReference type="ARBA" id="ARBA00022475"/>
    </source>
</evidence>
<dbReference type="OrthoDB" id="10260889at2759"/>
<keyword evidence="3" id="KW-0444">Lipid biosynthesis</keyword>
<evidence type="ECO:0000256" key="7">
    <source>
        <dbReference type="ARBA" id="ARBA00022989"/>
    </source>
</evidence>
<reference evidence="13 14" key="1">
    <citation type="journal article" date="2019" name="Genome Biol. Evol.">
        <title>Nanopore Sequencing Significantly Improves Genome Assembly of the Protozoan Parasite Trypanosoma cruzi.</title>
        <authorList>
            <person name="Diaz-Viraque F."/>
            <person name="Pita S."/>
            <person name="Greif G."/>
            <person name="de Souza R.C.M."/>
            <person name="Iraola G."/>
            <person name="Robello C."/>
        </authorList>
    </citation>
    <scope>NUCLEOTIDE SEQUENCE [LARGE SCALE GENOMIC DNA]</scope>
    <source>
        <strain evidence="13 14">Berenice</strain>
    </source>
</reference>
<keyword evidence="6" id="KW-0548">Nucleotidyltransferase</keyword>
<sequence length="379" mass="41542">MTTDKVKIVSTNIHTMSGDTNLFVRSLTIALVGPTAVLLAAHNKYTCALLIWFFFFFGMLEWSGIRRHIKVALLLDSERGGDDSKHEALPKEYAAPVFSHSAVIIVKATFSSLVIVAACIGVDVFLLFLTLYFLVCTLLTLFGQNDPEKGVSVARQTADNVMAQSAPTRQVSLSLEKSRSEMLLLFLREELRMVAEKGPAELFINFCLEYFGFVWITGVTYPILVYDIEGLGRPWILASLVGNFTLDIVALLVGRSMKGMTHPLCQSISPKKSIEGAVLGVLAGAFIFLWSVNFASGGGVLERGWGPFFLNFTAGVLLGVMGVVGDLLQSLLKRTARIKDSGYLMPGHGGVLDRIDGLLLVFPTMYCCMRVMNLFSWGS</sequence>
<dbReference type="Proteomes" id="UP000583944">
    <property type="component" value="Unassembled WGS sequence"/>
</dbReference>
<evidence type="ECO:0000256" key="5">
    <source>
        <dbReference type="ARBA" id="ARBA00022692"/>
    </source>
</evidence>
<dbReference type="GO" id="GO:0005886">
    <property type="term" value="C:plasma membrane"/>
    <property type="evidence" value="ECO:0007669"/>
    <property type="project" value="UniProtKB-SubCell"/>
</dbReference>
<evidence type="ECO:0000256" key="12">
    <source>
        <dbReference type="SAM" id="Phobius"/>
    </source>
</evidence>
<dbReference type="PANTHER" id="PTHR46382">
    <property type="entry name" value="PHOSPHATIDATE CYTIDYLYLTRANSFERASE"/>
    <property type="match status" value="1"/>
</dbReference>
<dbReference type="GO" id="GO:0016024">
    <property type="term" value="P:CDP-diacylglycerol biosynthetic process"/>
    <property type="evidence" value="ECO:0007669"/>
    <property type="project" value="TreeGrafter"/>
</dbReference>
<feature type="transmembrane region" description="Helical" evidence="12">
    <location>
        <begin position="22"/>
        <end position="40"/>
    </location>
</feature>
<dbReference type="Pfam" id="PF01148">
    <property type="entry name" value="CTP_transf_1"/>
    <property type="match status" value="1"/>
</dbReference>
<comment type="caution">
    <text evidence="13">The sequence shown here is derived from an EMBL/GenBank/DDBJ whole genome shotgun (WGS) entry which is preliminary data.</text>
</comment>